<organism evidence="1">
    <name type="scientific">Tanacetum cinerariifolium</name>
    <name type="common">Dalmatian daisy</name>
    <name type="synonym">Chrysanthemum cinerariifolium</name>
    <dbReference type="NCBI Taxonomy" id="118510"/>
    <lineage>
        <taxon>Eukaryota</taxon>
        <taxon>Viridiplantae</taxon>
        <taxon>Streptophyta</taxon>
        <taxon>Embryophyta</taxon>
        <taxon>Tracheophyta</taxon>
        <taxon>Spermatophyta</taxon>
        <taxon>Magnoliopsida</taxon>
        <taxon>eudicotyledons</taxon>
        <taxon>Gunneridae</taxon>
        <taxon>Pentapetalae</taxon>
        <taxon>asterids</taxon>
        <taxon>campanulids</taxon>
        <taxon>Asterales</taxon>
        <taxon>Asteraceae</taxon>
        <taxon>Asteroideae</taxon>
        <taxon>Anthemideae</taxon>
        <taxon>Anthemidinae</taxon>
        <taxon>Tanacetum</taxon>
    </lineage>
</organism>
<evidence type="ECO:0008006" key="2">
    <source>
        <dbReference type="Google" id="ProtNLM"/>
    </source>
</evidence>
<evidence type="ECO:0000313" key="1">
    <source>
        <dbReference type="EMBL" id="GEU51946.1"/>
    </source>
</evidence>
<reference evidence="1" key="1">
    <citation type="journal article" date="2019" name="Sci. Rep.">
        <title>Draft genome of Tanacetum cinerariifolium, the natural source of mosquito coil.</title>
        <authorList>
            <person name="Yamashiro T."/>
            <person name="Shiraishi A."/>
            <person name="Satake H."/>
            <person name="Nakayama K."/>
        </authorList>
    </citation>
    <scope>NUCLEOTIDE SEQUENCE</scope>
</reference>
<feature type="non-terminal residue" evidence="1">
    <location>
        <position position="1"/>
    </location>
</feature>
<gene>
    <name evidence="1" type="ORF">Tci_023924</name>
</gene>
<proteinExistence type="predicted"/>
<sequence>DSDFLLEETDTLLSHFDPSLPDYEAFCFDVDHQKEKSSGRTTSHFDLSFLEYESFYFDILIDPLPPADRSNYHHKEFANELAHVISLPEYDHFYFDIKVDPGKLTRLLIENASSKNVNLTEIKEDNELKPKTSTKELTIHELNDLRLLLSNCDSTFSKEFSEIDFLVSFPFGNKDKVFDPEIFIIKGVYSKRSHILPLNDFSPIPFVSDLILTDPYEIKTFLSFSSGNEEKVFDPGILLIDRVLSFIRKTPHLLSNNFKIDKRHILSKIYLKIVSFIIFLPEDKGIWGESS</sequence>
<protein>
    <recommendedName>
        <fullName evidence="2">Reverse transcriptase domain-containing protein</fullName>
    </recommendedName>
</protein>
<dbReference type="AlphaFoldDB" id="A0A6L2KRL0"/>
<accession>A0A6L2KRL0</accession>
<dbReference type="EMBL" id="BKCJ010002944">
    <property type="protein sequence ID" value="GEU51946.1"/>
    <property type="molecule type" value="Genomic_DNA"/>
</dbReference>
<comment type="caution">
    <text evidence="1">The sequence shown here is derived from an EMBL/GenBank/DDBJ whole genome shotgun (WGS) entry which is preliminary data.</text>
</comment>
<name>A0A6L2KRL0_TANCI</name>